<sequence>MLTPRITQILESARSAGWVLEPFAKEILADRKLAVPNNVLTDSKETATQFLADCGGPVVLKAVSPLIVHKTEHQAVVTHVQDPDTLAAQMTRLLSLKGCDQVLVEEMVSGIEVLVGAKNDLQFGPVVVLGLGGTRMEIYNDTAIRLAPVTEADVTSMVKALKAGPILEGFRGKPGVNMADLTRMLVDFSHLVMDLEAFFESIDLNPVMCDSDRCVVADARIILLPER</sequence>
<dbReference type="EMBL" id="APJX01000020">
    <property type="protein sequence ID" value="EMS77214.1"/>
    <property type="molecule type" value="Genomic_DNA"/>
</dbReference>
<keyword evidence="2" id="KW-0547">Nucleotide-binding</keyword>
<comment type="caution">
    <text evidence="4">The sequence shown here is derived from an EMBL/GenBank/DDBJ whole genome shotgun (WGS) entry which is preliminary data.</text>
</comment>
<dbReference type="SUPFAM" id="SSF56059">
    <property type="entry name" value="Glutathione synthetase ATP-binding domain-like"/>
    <property type="match status" value="1"/>
</dbReference>
<keyword evidence="5" id="KW-1185">Reference proteome</keyword>
<keyword evidence="1" id="KW-0436">Ligase</keyword>
<proteinExistence type="predicted"/>
<dbReference type="PANTHER" id="PTHR43334:SF1">
    <property type="entry name" value="3-HYDROXYPROPIONATE--COA LIGASE [ADP-FORMING]"/>
    <property type="match status" value="1"/>
</dbReference>
<dbReference type="InterPro" id="IPR051538">
    <property type="entry name" value="Acyl-CoA_Synth/Transferase"/>
</dbReference>
<gene>
    <name evidence="4" type="ORF">Dpo_20c00200</name>
</gene>
<evidence type="ECO:0000256" key="3">
    <source>
        <dbReference type="ARBA" id="ARBA00022840"/>
    </source>
</evidence>
<dbReference type="RefSeq" id="WP_006968803.1">
    <property type="nucleotide sequence ID" value="NZ_APJX01000020.1"/>
</dbReference>
<dbReference type="GO" id="GO:0016874">
    <property type="term" value="F:ligase activity"/>
    <property type="evidence" value="ECO:0007669"/>
    <property type="project" value="UniProtKB-KW"/>
</dbReference>
<dbReference type="Gene3D" id="3.30.1490.20">
    <property type="entry name" value="ATP-grasp fold, A domain"/>
    <property type="match status" value="1"/>
</dbReference>
<dbReference type="PANTHER" id="PTHR43334">
    <property type="entry name" value="ACETATE--COA LIGASE [ADP-FORMING]"/>
    <property type="match status" value="1"/>
</dbReference>
<dbReference type="AlphaFoldDB" id="S0FVR6"/>
<dbReference type="GO" id="GO:0005524">
    <property type="term" value="F:ATP binding"/>
    <property type="evidence" value="ECO:0007669"/>
    <property type="project" value="UniProtKB-KW"/>
</dbReference>
<dbReference type="Proteomes" id="UP000014216">
    <property type="component" value="Unassembled WGS sequence"/>
</dbReference>
<dbReference type="OrthoDB" id="9791027at2"/>
<evidence type="ECO:0000313" key="4">
    <source>
        <dbReference type="EMBL" id="EMS77214.1"/>
    </source>
</evidence>
<name>S0FVR6_9BACT</name>
<evidence type="ECO:0000313" key="5">
    <source>
        <dbReference type="Proteomes" id="UP000014216"/>
    </source>
</evidence>
<evidence type="ECO:0000256" key="1">
    <source>
        <dbReference type="ARBA" id="ARBA00022598"/>
    </source>
</evidence>
<evidence type="ECO:0000256" key="2">
    <source>
        <dbReference type="ARBA" id="ARBA00022741"/>
    </source>
</evidence>
<organism evidence="4 5">
    <name type="scientific">Desulfotignum phosphitoxidans DSM 13687</name>
    <dbReference type="NCBI Taxonomy" id="1286635"/>
    <lineage>
        <taxon>Bacteria</taxon>
        <taxon>Pseudomonadati</taxon>
        <taxon>Thermodesulfobacteriota</taxon>
        <taxon>Desulfobacteria</taxon>
        <taxon>Desulfobacterales</taxon>
        <taxon>Desulfobacteraceae</taxon>
        <taxon>Desulfotignum</taxon>
    </lineage>
</organism>
<dbReference type="Gene3D" id="3.30.470.20">
    <property type="entry name" value="ATP-grasp fold, B domain"/>
    <property type="match status" value="1"/>
</dbReference>
<reference evidence="4 5" key="1">
    <citation type="journal article" date="2013" name="Genome Announc.">
        <title>Draft Genome Sequence of Desulfotignum phosphitoxidans DSM 13687 Strain FiPS-3.</title>
        <authorList>
            <person name="Poehlein A."/>
            <person name="Daniel R."/>
            <person name="Simeonova D.D."/>
        </authorList>
    </citation>
    <scope>NUCLEOTIDE SEQUENCE [LARGE SCALE GENOMIC DNA]</scope>
    <source>
        <strain evidence="4 5">DSM 13687</strain>
    </source>
</reference>
<dbReference type="InterPro" id="IPR013815">
    <property type="entry name" value="ATP_grasp_subdomain_1"/>
</dbReference>
<dbReference type="Pfam" id="PF13549">
    <property type="entry name" value="ATP-grasp_5"/>
    <property type="match status" value="1"/>
</dbReference>
<protein>
    <submittedName>
        <fullName evidence="4">Putative acetyl-CoA synthetase</fullName>
    </submittedName>
</protein>
<accession>S0FVR6</accession>
<keyword evidence="3" id="KW-0067">ATP-binding</keyword>